<protein>
    <submittedName>
        <fullName evidence="1">Uncharacterized protein</fullName>
    </submittedName>
</protein>
<sequence>YFPHISSSHINSNSNFQFPFPNYPQSIVYSNYPITTLSIVNNHNIHNSQTIIHFPISSSYTTGQSLISSITSITHSPTSITTQYPINQQQSYNGSIKQINIIATTTTITIATKYPIQFHITKYPPTVQFITISTRPIAQSNNSNINNQLSTLTS</sequence>
<evidence type="ECO:0000313" key="1">
    <source>
        <dbReference type="EMBL" id="KAJ4850841.1"/>
    </source>
</evidence>
<proteinExistence type="predicted"/>
<feature type="non-terminal residue" evidence="1">
    <location>
        <position position="154"/>
    </location>
</feature>
<organism evidence="1 2">
    <name type="scientific">Turnera subulata</name>
    <dbReference type="NCBI Taxonomy" id="218843"/>
    <lineage>
        <taxon>Eukaryota</taxon>
        <taxon>Viridiplantae</taxon>
        <taxon>Streptophyta</taxon>
        <taxon>Embryophyta</taxon>
        <taxon>Tracheophyta</taxon>
        <taxon>Spermatophyta</taxon>
        <taxon>Magnoliopsida</taxon>
        <taxon>eudicotyledons</taxon>
        <taxon>Gunneridae</taxon>
        <taxon>Pentapetalae</taxon>
        <taxon>rosids</taxon>
        <taxon>fabids</taxon>
        <taxon>Malpighiales</taxon>
        <taxon>Passifloraceae</taxon>
        <taxon>Turnera</taxon>
    </lineage>
</organism>
<reference evidence="1" key="2">
    <citation type="journal article" date="2023" name="Plants (Basel)">
        <title>Annotation of the Turnera subulata (Passifloraceae) Draft Genome Reveals the S-Locus Evolved after the Divergence of Turneroideae from Passifloroideae in a Stepwise Manner.</title>
        <authorList>
            <person name="Henning P.M."/>
            <person name="Roalson E.H."/>
            <person name="Mir W."/>
            <person name="McCubbin A.G."/>
            <person name="Shore J.S."/>
        </authorList>
    </citation>
    <scope>NUCLEOTIDE SEQUENCE</scope>
    <source>
        <strain evidence="1">F60SS</strain>
    </source>
</reference>
<comment type="caution">
    <text evidence="1">The sequence shown here is derived from an EMBL/GenBank/DDBJ whole genome shotgun (WGS) entry which is preliminary data.</text>
</comment>
<gene>
    <name evidence="1" type="ORF">Tsubulata_023923</name>
</gene>
<feature type="non-terminal residue" evidence="1">
    <location>
        <position position="1"/>
    </location>
</feature>
<keyword evidence="2" id="KW-1185">Reference proteome</keyword>
<dbReference type="AlphaFoldDB" id="A0A9Q0GJA9"/>
<evidence type="ECO:0000313" key="2">
    <source>
        <dbReference type="Proteomes" id="UP001141552"/>
    </source>
</evidence>
<accession>A0A9Q0GJA9</accession>
<name>A0A9Q0GJA9_9ROSI</name>
<reference evidence="1" key="1">
    <citation type="submission" date="2022-02" db="EMBL/GenBank/DDBJ databases">
        <authorList>
            <person name="Henning P.M."/>
            <person name="McCubbin A.G."/>
            <person name="Shore J.S."/>
        </authorList>
    </citation>
    <scope>NUCLEOTIDE SEQUENCE</scope>
    <source>
        <strain evidence="1">F60SS</strain>
        <tissue evidence="1">Leaves</tissue>
    </source>
</reference>
<dbReference type="EMBL" id="JAKUCV010000203">
    <property type="protein sequence ID" value="KAJ4850841.1"/>
    <property type="molecule type" value="Genomic_DNA"/>
</dbReference>
<dbReference type="Proteomes" id="UP001141552">
    <property type="component" value="Unassembled WGS sequence"/>
</dbReference>